<dbReference type="Gene3D" id="3.30.420.10">
    <property type="entry name" value="Ribonuclease H-like superfamily/Ribonuclease H"/>
    <property type="match status" value="1"/>
</dbReference>
<proteinExistence type="predicted"/>
<dbReference type="GO" id="GO:0003676">
    <property type="term" value="F:nucleic acid binding"/>
    <property type="evidence" value="ECO:0007669"/>
    <property type="project" value="InterPro"/>
</dbReference>
<dbReference type="EMBL" id="CAKOGL010000008">
    <property type="protein sequence ID" value="CAH2089896.1"/>
    <property type="molecule type" value="Genomic_DNA"/>
</dbReference>
<evidence type="ECO:0000313" key="1">
    <source>
        <dbReference type="EMBL" id="CAH2089896.1"/>
    </source>
</evidence>
<accession>A0AAU9TRW2</accession>
<reference evidence="1" key="1">
    <citation type="submission" date="2022-03" db="EMBL/GenBank/DDBJ databases">
        <authorList>
            <person name="Tunstrom K."/>
        </authorList>
    </citation>
    <scope>NUCLEOTIDE SEQUENCE</scope>
</reference>
<dbReference type="InterPro" id="IPR036397">
    <property type="entry name" value="RNaseH_sf"/>
</dbReference>
<organism evidence="1 2">
    <name type="scientific">Euphydryas editha</name>
    <name type="common">Edith's checkerspot</name>
    <dbReference type="NCBI Taxonomy" id="104508"/>
    <lineage>
        <taxon>Eukaryota</taxon>
        <taxon>Metazoa</taxon>
        <taxon>Ecdysozoa</taxon>
        <taxon>Arthropoda</taxon>
        <taxon>Hexapoda</taxon>
        <taxon>Insecta</taxon>
        <taxon>Pterygota</taxon>
        <taxon>Neoptera</taxon>
        <taxon>Endopterygota</taxon>
        <taxon>Lepidoptera</taxon>
        <taxon>Glossata</taxon>
        <taxon>Ditrysia</taxon>
        <taxon>Papilionoidea</taxon>
        <taxon>Nymphalidae</taxon>
        <taxon>Nymphalinae</taxon>
        <taxon>Euphydryas</taxon>
    </lineage>
</organism>
<dbReference type="AlphaFoldDB" id="A0AAU9TRW2"/>
<sequence length="145" mass="16584">MIGFSLLFYEESKNRGYIGDNSSSHISVSVLQACHDNDIRFVCLPPNSQFFRPVKIAWRNILANWKASTQGSREKVVQKSSFPVLLTKLLADLEENCEQNLKTGFKKCRIHPIDVMTLLERLPHPINKDVVQDSLLETLEAKRVE</sequence>
<evidence type="ECO:0000313" key="2">
    <source>
        <dbReference type="Proteomes" id="UP001153954"/>
    </source>
</evidence>
<keyword evidence="2" id="KW-1185">Reference proteome</keyword>
<comment type="caution">
    <text evidence="1">The sequence shown here is derived from an EMBL/GenBank/DDBJ whole genome shotgun (WGS) entry which is preliminary data.</text>
</comment>
<protein>
    <recommendedName>
        <fullName evidence="3">DDE-1 domain-containing protein</fullName>
    </recommendedName>
</protein>
<dbReference type="Proteomes" id="UP001153954">
    <property type="component" value="Unassembled WGS sequence"/>
</dbReference>
<name>A0AAU9TRW2_EUPED</name>
<evidence type="ECO:0008006" key="3">
    <source>
        <dbReference type="Google" id="ProtNLM"/>
    </source>
</evidence>
<gene>
    <name evidence="1" type="ORF">EEDITHA_LOCUS5904</name>
</gene>